<dbReference type="InterPro" id="IPR023753">
    <property type="entry name" value="FAD/NAD-binding_dom"/>
</dbReference>
<dbReference type="PANTHER" id="PTHR22912">
    <property type="entry name" value="DISULFIDE OXIDOREDUCTASE"/>
    <property type="match status" value="1"/>
</dbReference>
<comment type="similarity">
    <text evidence="1 11">Belongs to the class-I pyridine nucleotide-disulfide oxidoreductase family.</text>
</comment>
<dbReference type="GO" id="GO:0050660">
    <property type="term" value="F:flavin adenine dinucleotide binding"/>
    <property type="evidence" value="ECO:0007669"/>
    <property type="project" value="TreeGrafter"/>
</dbReference>
<feature type="binding site" evidence="9">
    <location>
        <position position="204"/>
    </location>
    <ligand>
        <name>NAD(+)</name>
        <dbReference type="ChEBI" id="CHEBI:57540"/>
    </ligand>
</feature>
<feature type="binding site" evidence="9">
    <location>
        <position position="308"/>
    </location>
    <ligand>
        <name>FAD</name>
        <dbReference type="ChEBI" id="CHEBI:57692"/>
    </ligand>
</feature>
<feature type="binding site" evidence="9">
    <location>
        <begin position="181"/>
        <end position="188"/>
    </location>
    <ligand>
        <name>NAD(+)</name>
        <dbReference type="ChEBI" id="CHEBI:57540"/>
    </ligand>
</feature>
<dbReference type="Proteomes" id="UP000434052">
    <property type="component" value="Unassembled WGS sequence"/>
</dbReference>
<dbReference type="PROSITE" id="PS00076">
    <property type="entry name" value="PYRIDINE_REDOX_1"/>
    <property type="match status" value="1"/>
</dbReference>
<evidence type="ECO:0000256" key="4">
    <source>
        <dbReference type="ARBA" id="ARBA00023002"/>
    </source>
</evidence>
<dbReference type="PRINTS" id="PR00411">
    <property type="entry name" value="PNDRDTASEI"/>
</dbReference>
<evidence type="ECO:0000259" key="12">
    <source>
        <dbReference type="Pfam" id="PF02852"/>
    </source>
</evidence>
<protein>
    <submittedName>
        <fullName evidence="14">2-oxoglutarate dehydrogenase</fullName>
    </submittedName>
</protein>
<dbReference type="InterPro" id="IPR050151">
    <property type="entry name" value="Class-I_Pyr_Nuc-Dis_Oxidored"/>
</dbReference>
<evidence type="ECO:0000256" key="2">
    <source>
        <dbReference type="ARBA" id="ARBA00022630"/>
    </source>
</evidence>
<keyword evidence="2 11" id="KW-0285">Flavoprotein</keyword>
<dbReference type="InterPro" id="IPR001100">
    <property type="entry name" value="Pyr_nuc-diS_OxRdtase"/>
</dbReference>
<dbReference type="InterPro" id="IPR016156">
    <property type="entry name" value="FAD/NAD-linked_Rdtase_dimer_sf"/>
</dbReference>
<dbReference type="SUPFAM" id="SSF55424">
    <property type="entry name" value="FAD/NAD-linked reductases, dimerisation (C-terminal) domain"/>
    <property type="match status" value="1"/>
</dbReference>
<feature type="binding site" evidence="9">
    <location>
        <position position="49"/>
    </location>
    <ligand>
        <name>FAD</name>
        <dbReference type="ChEBI" id="CHEBI:57692"/>
    </ligand>
</feature>
<sequence>MDCALVVVGAGPGGFDAALEAAALGIGTVLVERENLGGTCLNWGCIPTKLFLGASAPLASLADHAKLKLIEYDPESVRVSLPALQNRKRKLIAGTHKAMAQRLKKAAVTLVQGSGRFTAPGVLEVEDAEGGVTSIHYKDAIVATGAGSASFPAIAPDGDAVLDPQQILDLETPPESLVIVGGGAIGIEMGEVFSRLGASITLVEAMDHLLPYEDTEIGGGLAKLLKRDKWALRIGERVASLKTMDGRAVLTMESGETIEADKALVAVGRKPNSAGIGLEAVGCELDSRGFVKTDESLNAAKNIYAVGDVNGIALLAHAATHQGHYVVRRIAGREEQPYAGGVIPACVYGSHEVMRAGLTEAMAVEAGGTVEVSRFQLAANPYAQAQSAGYGFVKAIWINGTLAGISALGHGVSHLVTLAEVLVREKITVDRLDRYVFAHPTLDEGLAEALRAPREAVS</sequence>
<dbReference type="GO" id="GO:0006103">
    <property type="term" value="P:2-oxoglutarate metabolic process"/>
    <property type="evidence" value="ECO:0007669"/>
    <property type="project" value="TreeGrafter"/>
</dbReference>
<dbReference type="AlphaFoldDB" id="A0A6P1ZEU5"/>
<reference evidence="14 15" key="1">
    <citation type="submission" date="2018-06" db="EMBL/GenBank/DDBJ databases">
        <title>Complete genome of Desulfovibrio marinus P48SEP.</title>
        <authorList>
            <person name="Crispim J.S."/>
            <person name="Vidigal P.M.P."/>
            <person name="Silva L.C.F."/>
            <person name="Araujo L.C."/>
            <person name="Laguardia C.N."/>
            <person name="Dias R.S."/>
            <person name="Sousa M.P."/>
            <person name="Paula S.O."/>
            <person name="Silva C."/>
        </authorList>
    </citation>
    <scope>NUCLEOTIDE SEQUENCE [LARGE SCALE GENOMIC DNA]</scope>
    <source>
        <strain evidence="14 15">P48SEP</strain>
    </source>
</reference>
<keyword evidence="3 9" id="KW-0274">FAD</keyword>
<evidence type="ECO:0000313" key="14">
    <source>
        <dbReference type="EMBL" id="TVM33164.1"/>
    </source>
</evidence>
<dbReference type="Gene3D" id="3.50.50.60">
    <property type="entry name" value="FAD/NAD(P)-binding domain"/>
    <property type="match status" value="2"/>
</dbReference>
<organism evidence="14 15">
    <name type="scientific">Oceanidesulfovibrio marinus</name>
    <dbReference type="NCBI Taxonomy" id="370038"/>
    <lineage>
        <taxon>Bacteria</taxon>
        <taxon>Pseudomonadati</taxon>
        <taxon>Thermodesulfobacteriota</taxon>
        <taxon>Desulfovibrionia</taxon>
        <taxon>Desulfovibrionales</taxon>
        <taxon>Desulfovibrionaceae</taxon>
        <taxon>Oceanidesulfovibrio</taxon>
    </lineage>
</organism>
<feature type="domain" description="Pyridine nucleotide-disulphide oxidoreductase dimerisation" evidence="12">
    <location>
        <begin position="343"/>
        <end position="449"/>
    </location>
</feature>
<proteinExistence type="inferred from homology"/>
<evidence type="ECO:0000313" key="15">
    <source>
        <dbReference type="Proteomes" id="UP000434052"/>
    </source>
</evidence>
<dbReference type="Gene3D" id="3.30.390.30">
    <property type="match status" value="1"/>
</dbReference>
<comment type="cofactor">
    <cofactor evidence="9">
        <name>FAD</name>
        <dbReference type="ChEBI" id="CHEBI:57692"/>
    </cofactor>
    <text evidence="9">Binds 1 FAD per subunit.</text>
</comment>
<dbReference type="PRINTS" id="PR00368">
    <property type="entry name" value="FADPNR"/>
</dbReference>
<evidence type="ECO:0000256" key="10">
    <source>
        <dbReference type="PIRSR" id="PIRSR000350-4"/>
    </source>
</evidence>
<feature type="active site" description="Proton acceptor" evidence="8">
    <location>
        <position position="439"/>
    </location>
</feature>
<keyword evidence="9" id="KW-0547">Nucleotide-binding</keyword>
<feature type="binding site" evidence="9">
    <location>
        <position position="268"/>
    </location>
    <ligand>
        <name>NAD(+)</name>
        <dbReference type="ChEBI" id="CHEBI:57540"/>
    </ligand>
</feature>
<dbReference type="Pfam" id="PF07992">
    <property type="entry name" value="Pyr_redox_2"/>
    <property type="match status" value="1"/>
</dbReference>
<dbReference type="OrthoDB" id="9786429at2"/>
<dbReference type="InterPro" id="IPR004099">
    <property type="entry name" value="Pyr_nucl-diS_OxRdtase_dimer"/>
</dbReference>
<evidence type="ECO:0000256" key="9">
    <source>
        <dbReference type="PIRSR" id="PIRSR000350-3"/>
    </source>
</evidence>
<evidence type="ECO:0000256" key="8">
    <source>
        <dbReference type="PIRSR" id="PIRSR000350-2"/>
    </source>
</evidence>
<feature type="binding site" evidence="9">
    <location>
        <position position="115"/>
    </location>
    <ligand>
        <name>FAD</name>
        <dbReference type="ChEBI" id="CHEBI:57692"/>
    </ligand>
</feature>
<dbReference type="EMBL" id="QMIF01000008">
    <property type="protein sequence ID" value="TVM33164.1"/>
    <property type="molecule type" value="Genomic_DNA"/>
</dbReference>
<dbReference type="InterPro" id="IPR012999">
    <property type="entry name" value="Pyr_OxRdtase_I_AS"/>
</dbReference>
<dbReference type="SUPFAM" id="SSF51905">
    <property type="entry name" value="FAD/NAD(P)-binding domain"/>
    <property type="match status" value="1"/>
</dbReference>
<evidence type="ECO:0000256" key="1">
    <source>
        <dbReference type="ARBA" id="ARBA00007532"/>
    </source>
</evidence>
<dbReference type="GO" id="GO:0004148">
    <property type="term" value="F:dihydrolipoyl dehydrogenase (NADH) activity"/>
    <property type="evidence" value="ECO:0007669"/>
    <property type="project" value="TreeGrafter"/>
</dbReference>
<dbReference type="InterPro" id="IPR036188">
    <property type="entry name" value="FAD/NAD-bd_sf"/>
</dbReference>
<feature type="disulfide bond" description="Redox-active" evidence="10">
    <location>
        <begin position="40"/>
        <end position="45"/>
    </location>
</feature>
<comment type="caution">
    <text evidence="14">The sequence shown here is derived from an EMBL/GenBank/DDBJ whole genome shotgun (WGS) entry which is preliminary data.</text>
</comment>
<keyword evidence="6" id="KW-1015">Disulfide bond</keyword>
<keyword evidence="7 11" id="KW-0676">Redox-active center</keyword>
<dbReference type="PANTHER" id="PTHR22912:SF151">
    <property type="entry name" value="DIHYDROLIPOYL DEHYDROGENASE, MITOCHONDRIAL"/>
    <property type="match status" value="1"/>
</dbReference>
<dbReference type="PIRSF" id="PIRSF000350">
    <property type="entry name" value="Mercury_reductase_MerA"/>
    <property type="match status" value="1"/>
</dbReference>
<keyword evidence="5 9" id="KW-0520">NAD</keyword>
<evidence type="ECO:0000256" key="5">
    <source>
        <dbReference type="ARBA" id="ARBA00023027"/>
    </source>
</evidence>
<evidence type="ECO:0000256" key="6">
    <source>
        <dbReference type="ARBA" id="ARBA00023157"/>
    </source>
</evidence>
<dbReference type="Pfam" id="PF02852">
    <property type="entry name" value="Pyr_redox_dim"/>
    <property type="match status" value="1"/>
</dbReference>
<keyword evidence="4 11" id="KW-0560">Oxidoreductase</keyword>
<evidence type="ECO:0000256" key="11">
    <source>
        <dbReference type="RuleBase" id="RU003691"/>
    </source>
</evidence>
<name>A0A6P1ZEU5_9BACT</name>
<gene>
    <name evidence="14" type="ORF">DQK91_12680</name>
</gene>
<evidence type="ECO:0000259" key="13">
    <source>
        <dbReference type="Pfam" id="PF07992"/>
    </source>
</evidence>
<evidence type="ECO:0000256" key="7">
    <source>
        <dbReference type="ARBA" id="ARBA00023284"/>
    </source>
</evidence>
<feature type="domain" description="FAD/NAD(P)-binding" evidence="13">
    <location>
        <begin position="5"/>
        <end position="323"/>
    </location>
</feature>
<evidence type="ECO:0000256" key="3">
    <source>
        <dbReference type="ARBA" id="ARBA00022827"/>
    </source>
</evidence>
<accession>A0A6P1ZEU5</accession>